<dbReference type="STRING" id="291169.A9E74_01689"/>
<evidence type="ECO:0000256" key="1">
    <source>
        <dbReference type="ARBA" id="ARBA00023186"/>
    </source>
</evidence>
<name>A0A1E3GSU2_9GAMM</name>
<protein>
    <submittedName>
        <fullName evidence="2">Chaperone protein TorD</fullName>
    </submittedName>
</protein>
<dbReference type="PANTHER" id="PTHR34227">
    <property type="entry name" value="CHAPERONE PROTEIN YCDY"/>
    <property type="match status" value="1"/>
</dbReference>
<evidence type="ECO:0000313" key="3">
    <source>
        <dbReference type="Proteomes" id="UP000094379"/>
    </source>
</evidence>
<dbReference type="InterPro" id="IPR036411">
    <property type="entry name" value="TorD-like_sf"/>
</dbReference>
<dbReference type="InterPro" id="IPR020945">
    <property type="entry name" value="DMSO/NO3_reduct_chaperone"/>
</dbReference>
<keyword evidence="1" id="KW-0143">Chaperone</keyword>
<gene>
    <name evidence="2" type="primary">torD</name>
    <name evidence="2" type="ORF">A9E74_01689</name>
</gene>
<comment type="caution">
    <text evidence="2">The sequence shown here is derived from an EMBL/GenBank/DDBJ whole genome shotgun (WGS) entry which is preliminary data.</text>
</comment>
<evidence type="ECO:0000313" key="2">
    <source>
        <dbReference type="EMBL" id="ODN66626.1"/>
    </source>
</evidence>
<keyword evidence="3" id="KW-1185">Reference proteome</keyword>
<dbReference type="Pfam" id="PF02613">
    <property type="entry name" value="Nitrate_red_del"/>
    <property type="match status" value="1"/>
</dbReference>
<dbReference type="PANTHER" id="PTHR34227:SF1">
    <property type="entry name" value="DIMETHYL SULFOXIDE REDUCTASE CHAPERONE-RELATED"/>
    <property type="match status" value="1"/>
</dbReference>
<dbReference type="PATRIC" id="fig|291169.3.peg.1699"/>
<dbReference type="Gene3D" id="1.10.3480.10">
    <property type="entry name" value="TorD-like"/>
    <property type="match status" value="1"/>
</dbReference>
<dbReference type="EMBL" id="MCRI01000016">
    <property type="protein sequence ID" value="ODN66626.1"/>
    <property type="molecule type" value="Genomic_DNA"/>
</dbReference>
<dbReference type="AlphaFoldDB" id="A0A1E3GSU2"/>
<dbReference type="RefSeq" id="WP_069296152.1">
    <property type="nucleotide sequence ID" value="NZ_MCRI01000016.1"/>
</dbReference>
<reference evidence="2 3" key="1">
    <citation type="submission" date="2016-07" db="EMBL/GenBank/DDBJ databases">
        <title>Draft Genome Sequence of Methylophaga muralis Bur 1.</title>
        <authorList>
            <person name="Vasilenko O.V."/>
            <person name="Doronina N.V."/>
            <person name="Shmareva M.N."/>
            <person name="Tarlachkov S.V."/>
            <person name="Mustakhimov I."/>
            <person name="Trotsenko Y.A."/>
        </authorList>
    </citation>
    <scope>NUCLEOTIDE SEQUENCE [LARGE SCALE GENOMIC DNA]</scope>
    <source>
        <strain evidence="2 3">Bur 1</strain>
    </source>
</reference>
<dbReference type="InterPro" id="IPR050289">
    <property type="entry name" value="TorD/DmsD_chaperones"/>
</dbReference>
<proteinExistence type="predicted"/>
<dbReference type="Proteomes" id="UP000094379">
    <property type="component" value="Unassembled WGS sequence"/>
</dbReference>
<sequence>MENIEENQWRAQTYALLATLLATPPQQDLLDNISSLQVTEPESPLGQGWLALIEAAKQFTAEQIADEYQVLFIGLAQGEVIPYGSYYQSGFLNEKPLARLRVDLGKLGLERQQDKAEPEDHIAGECDVMRLILTANGTPIIDDKSFFNSHLRPWAAKFFNDLAKAKSAGFYAGVAILGQQFIEAELQRLEV</sequence>
<accession>A0A1E3GSU2</accession>
<organism evidence="2 3">
    <name type="scientific">Methylophaga muralis</name>
    <dbReference type="NCBI Taxonomy" id="291169"/>
    <lineage>
        <taxon>Bacteria</taxon>
        <taxon>Pseudomonadati</taxon>
        <taxon>Pseudomonadota</taxon>
        <taxon>Gammaproteobacteria</taxon>
        <taxon>Thiotrichales</taxon>
        <taxon>Piscirickettsiaceae</taxon>
        <taxon>Methylophaga</taxon>
    </lineage>
</organism>
<dbReference type="SUPFAM" id="SSF89155">
    <property type="entry name" value="TorD-like"/>
    <property type="match status" value="1"/>
</dbReference>